<dbReference type="PATRIC" id="fig|1335048.3.peg.4033"/>
<protein>
    <submittedName>
        <fullName evidence="6">AraC family transcriptional regulator</fullName>
    </submittedName>
</protein>
<dbReference type="RefSeq" id="WP_066815995.1">
    <property type="nucleotide sequence ID" value="NZ_CP012661.1"/>
</dbReference>
<dbReference type="OrthoDB" id="345413at2"/>
<feature type="transmembrane region" description="Helical" evidence="4">
    <location>
        <begin position="35"/>
        <end position="52"/>
    </location>
</feature>
<organism evidence="6 7">
    <name type="scientific">Frigidibacter mobilis</name>
    <dbReference type="NCBI Taxonomy" id="1335048"/>
    <lineage>
        <taxon>Bacteria</taxon>
        <taxon>Pseudomonadati</taxon>
        <taxon>Pseudomonadota</taxon>
        <taxon>Alphaproteobacteria</taxon>
        <taxon>Rhodobacterales</taxon>
        <taxon>Paracoccaceae</taxon>
        <taxon>Frigidibacter</taxon>
    </lineage>
</organism>
<dbReference type="InterPro" id="IPR009057">
    <property type="entry name" value="Homeodomain-like_sf"/>
</dbReference>
<dbReference type="SMART" id="SM00342">
    <property type="entry name" value="HTH_ARAC"/>
    <property type="match status" value="1"/>
</dbReference>
<keyword evidence="4" id="KW-0472">Membrane</keyword>
<feature type="transmembrane region" description="Helical" evidence="4">
    <location>
        <begin position="64"/>
        <end position="83"/>
    </location>
</feature>
<evidence type="ECO:0000256" key="2">
    <source>
        <dbReference type="ARBA" id="ARBA00023125"/>
    </source>
</evidence>
<dbReference type="PANTHER" id="PTHR43280">
    <property type="entry name" value="ARAC-FAMILY TRANSCRIPTIONAL REGULATOR"/>
    <property type="match status" value="1"/>
</dbReference>
<gene>
    <name evidence="6" type="ORF">AKL17_3891</name>
</gene>
<feature type="domain" description="HTH araC/xylS-type" evidence="5">
    <location>
        <begin position="234"/>
        <end position="338"/>
    </location>
</feature>
<keyword evidence="3" id="KW-0804">Transcription</keyword>
<evidence type="ECO:0000256" key="1">
    <source>
        <dbReference type="ARBA" id="ARBA00023015"/>
    </source>
</evidence>
<proteinExistence type="predicted"/>
<dbReference type="AlphaFoldDB" id="A0A161H261"/>
<dbReference type="InterPro" id="IPR018060">
    <property type="entry name" value="HTH_AraC"/>
</dbReference>
<reference evidence="6 7" key="1">
    <citation type="submission" date="2015-09" db="EMBL/GenBank/DDBJ databases">
        <title>Complete genome sequence of Defluviimonas alba cai42t isolated from an oilfield in Xinjiang.</title>
        <authorList>
            <person name="Geng S."/>
            <person name="Pan X."/>
            <person name="Wu X."/>
        </authorList>
    </citation>
    <scope>NUCLEOTIDE SEQUENCE [LARGE SCALE GENOMIC DNA]</scope>
    <source>
        <strain evidence="7">cai42</strain>
    </source>
</reference>
<accession>A0A161H261</accession>
<dbReference type="EMBL" id="CP012661">
    <property type="protein sequence ID" value="AMY71113.1"/>
    <property type="molecule type" value="Genomic_DNA"/>
</dbReference>
<feature type="transmembrane region" description="Helical" evidence="4">
    <location>
        <begin position="159"/>
        <end position="179"/>
    </location>
</feature>
<sequence>MLSVPLPFVVAILLLVLLAEVVRRDDGLRAGGAPGNLPFLALIFVSTLQSVLSGLRWGYGIQGVMYLMPVTAALVPPLAYAGVSRLVGTSRLSPLRRVMLHSAPAGLIVLLMLLWRESLDIALAAIFIFYAGAILLLMRSGADALRRLPFENATPAFRSIIFAALALLFSATLDLYVFFDLLEGRGRHALAAITLGNLAALIILSLAGAIASRNPAPPEEAEAAPPAEADGDRETMAAVISQMEGRRVYRDTELTLDRLARKTLVPARQISGAINRMTGKNVSQYVNEFRVAEACHLLADTDKPVTEIMFDVGFQTKSNFNREFRRVTDMTPVQWRDKRRRAQAGSA</sequence>
<feature type="transmembrane region" description="Helical" evidence="4">
    <location>
        <begin position="121"/>
        <end position="138"/>
    </location>
</feature>
<dbReference type="GO" id="GO:0043565">
    <property type="term" value="F:sequence-specific DNA binding"/>
    <property type="evidence" value="ECO:0007669"/>
    <property type="project" value="InterPro"/>
</dbReference>
<dbReference type="KEGG" id="daa:AKL17_3891"/>
<feature type="transmembrane region" description="Helical" evidence="4">
    <location>
        <begin position="191"/>
        <end position="211"/>
    </location>
</feature>
<evidence type="ECO:0000313" key="6">
    <source>
        <dbReference type="EMBL" id="AMY71113.1"/>
    </source>
</evidence>
<name>A0A161H261_9RHOB</name>
<feature type="transmembrane region" description="Helical" evidence="4">
    <location>
        <begin position="6"/>
        <end position="23"/>
    </location>
</feature>
<dbReference type="GO" id="GO:0003700">
    <property type="term" value="F:DNA-binding transcription factor activity"/>
    <property type="evidence" value="ECO:0007669"/>
    <property type="project" value="InterPro"/>
</dbReference>
<keyword evidence="7" id="KW-1185">Reference proteome</keyword>
<dbReference type="PROSITE" id="PS01124">
    <property type="entry name" value="HTH_ARAC_FAMILY_2"/>
    <property type="match status" value="1"/>
</dbReference>
<dbReference type="Pfam" id="PF12833">
    <property type="entry name" value="HTH_18"/>
    <property type="match status" value="1"/>
</dbReference>
<evidence type="ECO:0000259" key="5">
    <source>
        <dbReference type="PROSITE" id="PS01124"/>
    </source>
</evidence>
<keyword evidence="2" id="KW-0238">DNA-binding</keyword>
<dbReference type="Proteomes" id="UP000076128">
    <property type="component" value="Chromosome"/>
</dbReference>
<evidence type="ECO:0000256" key="4">
    <source>
        <dbReference type="SAM" id="Phobius"/>
    </source>
</evidence>
<keyword evidence="4" id="KW-0812">Transmembrane</keyword>
<dbReference type="Gene3D" id="1.10.10.60">
    <property type="entry name" value="Homeodomain-like"/>
    <property type="match status" value="1"/>
</dbReference>
<keyword evidence="1" id="KW-0805">Transcription regulation</keyword>
<dbReference type="STRING" id="1335048.AKL17_3891"/>
<dbReference type="PANTHER" id="PTHR43280:SF29">
    <property type="entry name" value="ARAC-FAMILY TRANSCRIPTIONAL REGULATOR"/>
    <property type="match status" value="1"/>
</dbReference>
<evidence type="ECO:0000313" key="7">
    <source>
        <dbReference type="Proteomes" id="UP000076128"/>
    </source>
</evidence>
<keyword evidence="4" id="KW-1133">Transmembrane helix</keyword>
<dbReference type="SUPFAM" id="SSF46689">
    <property type="entry name" value="Homeodomain-like"/>
    <property type="match status" value="1"/>
</dbReference>
<evidence type="ECO:0000256" key="3">
    <source>
        <dbReference type="ARBA" id="ARBA00023163"/>
    </source>
</evidence>
<feature type="transmembrane region" description="Helical" evidence="4">
    <location>
        <begin position="95"/>
        <end position="115"/>
    </location>
</feature>